<dbReference type="Gene3D" id="3.30.450.90">
    <property type="match status" value="1"/>
</dbReference>
<dbReference type="PANTHER" id="PTHR30258:SF1">
    <property type="entry name" value="PROTEIN TRANSPORT PROTEIN HOFB HOMOLOG"/>
    <property type="match status" value="1"/>
</dbReference>
<evidence type="ECO:0000313" key="8">
    <source>
        <dbReference type="Proteomes" id="UP000240624"/>
    </source>
</evidence>
<comment type="similarity">
    <text evidence="1">Belongs to the GSP E family.</text>
</comment>
<dbReference type="InterPro" id="IPR003593">
    <property type="entry name" value="AAA+_ATPase"/>
</dbReference>
<evidence type="ECO:0000256" key="2">
    <source>
        <dbReference type="ARBA" id="ARBA00022741"/>
    </source>
</evidence>
<dbReference type="InterPro" id="IPR027417">
    <property type="entry name" value="P-loop_NTPase"/>
</dbReference>
<evidence type="ECO:0000313" key="6">
    <source>
        <dbReference type="EMBL" id="SLN36091.1"/>
    </source>
</evidence>
<dbReference type="Pfam" id="PF00437">
    <property type="entry name" value="T2SSE"/>
    <property type="match status" value="1"/>
</dbReference>
<evidence type="ECO:0000256" key="3">
    <source>
        <dbReference type="ARBA" id="ARBA00022840"/>
    </source>
</evidence>
<dbReference type="CDD" id="cd01129">
    <property type="entry name" value="PulE-GspE-like"/>
    <property type="match status" value="1"/>
</dbReference>
<dbReference type="GO" id="GO:0005524">
    <property type="term" value="F:ATP binding"/>
    <property type="evidence" value="ECO:0007669"/>
    <property type="project" value="UniProtKB-KW"/>
</dbReference>
<protein>
    <submittedName>
        <fullName evidence="5 6">Type II secretion system protein E</fullName>
    </submittedName>
</protein>
<evidence type="ECO:0000313" key="5">
    <source>
        <dbReference type="EMBL" id="PSK87908.1"/>
    </source>
</evidence>
<organism evidence="6 7">
    <name type="scientific">Limimaricola soesokkakensis</name>
    <dbReference type="NCBI Taxonomy" id="1343159"/>
    <lineage>
        <taxon>Bacteria</taxon>
        <taxon>Pseudomonadati</taxon>
        <taxon>Pseudomonadota</taxon>
        <taxon>Alphaproteobacteria</taxon>
        <taxon>Rhodobacterales</taxon>
        <taxon>Paracoccaceae</taxon>
        <taxon>Limimaricola</taxon>
    </lineage>
</organism>
<dbReference type="InterPro" id="IPR001482">
    <property type="entry name" value="T2SS/T4SS_dom"/>
</dbReference>
<dbReference type="Pfam" id="PF05157">
    <property type="entry name" value="MshEN"/>
    <property type="match status" value="1"/>
</dbReference>
<proteinExistence type="inferred from homology"/>
<dbReference type="SUPFAM" id="SSF52540">
    <property type="entry name" value="P-loop containing nucleoside triphosphate hydrolases"/>
    <property type="match status" value="1"/>
</dbReference>
<dbReference type="SUPFAM" id="SSF160246">
    <property type="entry name" value="EspE N-terminal domain-like"/>
    <property type="match status" value="1"/>
</dbReference>
<dbReference type="PANTHER" id="PTHR30258">
    <property type="entry name" value="TYPE II SECRETION SYSTEM PROTEIN GSPE-RELATED"/>
    <property type="match status" value="1"/>
</dbReference>
<dbReference type="Proteomes" id="UP000240624">
    <property type="component" value="Unassembled WGS sequence"/>
</dbReference>
<dbReference type="InterPro" id="IPR037257">
    <property type="entry name" value="T2SS_E_N_sf"/>
</dbReference>
<keyword evidence="2" id="KW-0547">Nucleotide-binding</keyword>
<evidence type="ECO:0000313" key="7">
    <source>
        <dbReference type="Proteomes" id="UP000193495"/>
    </source>
</evidence>
<gene>
    <name evidence="6" type="primary">xpsE</name>
    <name evidence="5" type="ORF">CLV79_102400</name>
    <name evidence="6" type="ORF">LOS8367_01482</name>
</gene>
<dbReference type="OrthoDB" id="9804785at2"/>
<dbReference type="AlphaFoldDB" id="A0A1X6Z094"/>
<dbReference type="EMBL" id="PYGB01000002">
    <property type="protein sequence ID" value="PSK87908.1"/>
    <property type="molecule type" value="Genomic_DNA"/>
</dbReference>
<dbReference type="RefSeq" id="WP_085895821.1">
    <property type="nucleotide sequence ID" value="NZ_FWFY01000003.1"/>
</dbReference>
<dbReference type="InterPro" id="IPR007831">
    <property type="entry name" value="T2SS_GspE_N"/>
</dbReference>
<reference evidence="6 7" key="1">
    <citation type="submission" date="2017-03" db="EMBL/GenBank/DDBJ databases">
        <authorList>
            <person name="Afonso C.L."/>
            <person name="Miller P.J."/>
            <person name="Scott M.A."/>
            <person name="Spackman E."/>
            <person name="Goraichik I."/>
            <person name="Dimitrov K.M."/>
            <person name="Suarez D.L."/>
            <person name="Swayne D.E."/>
        </authorList>
    </citation>
    <scope>NUCLEOTIDE SEQUENCE [LARGE SCALE GENOMIC DNA]</scope>
    <source>
        <strain evidence="6 7">CECT 8367</strain>
    </source>
</reference>
<dbReference type="Gene3D" id="3.30.300.160">
    <property type="entry name" value="Type II secretion system, protein E, N-terminal domain"/>
    <property type="match status" value="1"/>
</dbReference>
<dbReference type="EMBL" id="FWFY01000003">
    <property type="protein sequence ID" value="SLN36091.1"/>
    <property type="molecule type" value="Genomic_DNA"/>
</dbReference>
<evidence type="ECO:0000259" key="4">
    <source>
        <dbReference type="SMART" id="SM00382"/>
    </source>
</evidence>
<keyword evidence="3" id="KW-0067">ATP-binding</keyword>
<dbReference type="GO" id="GO:0016887">
    <property type="term" value="F:ATP hydrolysis activity"/>
    <property type="evidence" value="ECO:0007669"/>
    <property type="project" value="TreeGrafter"/>
</dbReference>
<sequence>MAAAIAVAGLLEPEALKAAREMAAQRQIPLHRVLIDHGQIDEELLLPLVCAELDISFEDGRAGAGTRPDVATIARLSAKYLTDRAAVPLELDGAEKQVVLLSDPADAELRQEIAFHLGRQVEIRGATRRTIRQLLSQVREEDTAAGRRIQRLDTADEPPEAEGPVIRFVNDKLADAIALGASDLHFEAAGNALTVRLRINGVLVKQDVQSELSPAAVLARLKVMASANVSERRLPQDARLTLPMAGRVIDFRFSSLPTQSGESIVLRVLDPYALKIGWDALGFEEDIARGIRRAIERPNGLFLVTGPTGSGKTTTLYTAVAHLNTPKTKIVTVEDPVEYNLEGIQQVQVQEAIGLSFARVLRAVLRQDPNVILIGEIRDPETAEIACRAAQVGRMVLSTLHTNSAEGAALRLEDLGVPRYMVSDVLRGVLSQRLVAQPCPACAGGGCASCNFTGAAGRRLETQLLEFGVSPRP</sequence>
<dbReference type="SMART" id="SM00382">
    <property type="entry name" value="AAA"/>
    <property type="match status" value="1"/>
</dbReference>
<dbReference type="GO" id="GO:0005886">
    <property type="term" value="C:plasma membrane"/>
    <property type="evidence" value="ECO:0007669"/>
    <property type="project" value="TreeGrafter"/>
</dbReference>
<accession>A0A1X6Z094</accession>
<name>A0A1X6Z094_9RHOB</name>
<reference evidence="5 8" key="2">
    <citation type="submission" date="2018-03" db="EMBL/GenBank/DDBJ databases">
        <title>Genomic Encyclopedia of Archaeal and Bacterial Type Strains, Phase II (KMG-II): from individual species to whole genera.</title>
        <authorList>
            <person name="Goeker M."/>
        </authorList>
    </citation>
    <scope>NUCLEOTIDE SEQUENCE [LARGE SCALE GENOMIC DNA]</scope>
    <source>
        <strain evidence="5 8">DSM 29956</strain>
    </source>
</reference>
<dbReference type="Proteomes" id="UP000193495">
    <property type="component" value="Unassembled WGS sequence"/>
</dbReference>
<evidence type="ECO:0000256" key="1">
    <source>
        <dbReference type="ARBA" id="ARBA00006611"/>
    </source>
</evidence>
<dbReference type="Gene3D" id="3.40.50.300">
    <property type="entry name" value="P-loop containing nucleotide triphosphate hydrolases"/>
    <property type="match status" value="1"/>
</dbReference>
<keyword evidence="8" id="KW-1185">Reference proteome</keyword>
<feature type="domain" description="AAA+ ATPase" evidence="4">
    <location>
        <begin position="298"/>
        <end position="419"/>
    </location>
</feature>